<dbReference type="Proteomes" id="UP001432322">
    <property type="component" value="Unassembled WGS sequence"/>
</dbReference>
<reference evidence="6" key="1">
    <citation type="submission" date="2023-10" db="EMBL/GenBank/DDBJ databases">
        <title>Genome assembly of Pristionchus species.</title>
        <authorList>
            <person name="Yoshida K."/>
            <person name="Sommer R.J."/>
        </authorList>
    </citation>
    <scope>NUCLEOTIDE SEQUENCE</scope>
    <source>
        <strain evidence="6">RS5133</strain>
    </source>
</reference>
<dbReference type="PROSITE" id="PS00571">
    <property type="entry name" value="AMIDASES"/>
    <property type="match status" value="1"/>
</dbReference>
<dbReference type="Gene3D" id="3.90.1300.10">
    <property type="entry name" value="Amidase signature (AS) domain"/>
    <property type="match status" value="1"/>
</dbReference>
<dbReference type="PANTHER" id="PTHR45847">
    <property type="entry name" value="FATTY ACID AMIDE HYDROLASE"/>
    <property type="match status" value="1"/>
</dbReference>
<proteinExistence type="inferred from homology"/>
<sequence length="553" mass="61074">MGHGNSKADELEAHSEVARKERKETIEWAKEQAKLASDDVKEKISKMDFRQLRDALQKGEVSAESVMRVYYGLAVASHEKTNCLTVIIKDSLDTAKSLDEKAKDASYKKPSLFGMPISVKDAVDVAGSRSTWGMASRVDNIPKEDAFAVMRVREAGMIPFCKTNVPTSCMTYNCCNSIYGTTNTPSNPDRSSGGSSGGEGALLSTHGSIIGLGSDIGGSVRIPAAYSGCCGFKPSATRFSLHQYHEPVPFRPVVMPTEGPMAQDPHAITELLRVIWSDRYIAGHDPQSVPVDFREDLFKEGRKYRIGHYTSDGYIEALSGNQRVVREAVEVLKSKGHTLVPFSMDDIVGETMRGAFTVGFADGGARQAEVLKDEPLPEMVKPLRDFGNVPLWKKRFWGCLARRGGDTPTADFLQYLPKYSMEVQLAIDRVYACRKKLIQKMKDESIDCLLCPATLSPALPHATTNIVPFTAIVATIMWNAMDFPAGIVTTGSWNENDEKELENYEEKGMVEKTIKKECKNSIGLPLAVQIVAPVFRDEMVLRLMCDLFDANKK</sequence>
<dbReference type="EMBL" id="BTSY01000002">
    <property type="protein sequence ID" value="GMT15055.1"/>
    <property type="molecule type" value="Genomic_DNA"/>
</dbReference>
<accession>A0AAV5V925</accession>
<evidence type="ECO:0000313" key="6">
    <source>
        <dbReference type="EMBL" id="GMT15055.1"/>
    </source>
</evidence>
<dbReference type="PIRSF" id="PIRSF001221">
    <property type="entry name" value="Amidase_fungi"/>
    <property type="match status" value="1"/>
</dbReference>
<feature type="domain" description="Amidase" evidence="5">
    <location>
        <begin position="70"/>
        <end position="541"/>
    </location>
</feature>
<name>A0AAV5V925_9BILA</name>
<dbReference type="GO" id="GO:0009062">
    <property type="term" value="P:fatty acid catabolic process"/>
    <property type="evidence" value="ECO:0007669"/>
    <property type="project" value="TreeGrafter"/>
</dbReference>
<dbReference type="GO" id="GO:0017064">
    <property type="term" value="F:fatty acid amide hydrolase activity"/>
    <property type="evidence" value="ECO:0007669"/>
    <property type="project" value="TreeGrafter"/>
</dbReference>
<comment type="similarity">
    <text evidence="1">Belongs to the amidase family.</text>
</comment>
<dbReference type="GO" id="GO:0004040">
    <property type="term" value="F:amidase activity"/>
    <property type="evidence" value="ECO:0007669"/>
    <property type="project" value="TreeGrafter"/>
</dbReference>
<dbReference type="InterPro" id="IPR036928">
    <property type="entry name" value="AS_sf"/>
</dbReference>
<evidence type="ECO:0000256" key="1">
    <source>
        <dbReference type="ARBA" id="ARBA00009199"/>
    </source>
</evidence>
<dbReference type="InterPro" id="IPR052096">
    <property type="entry name" value="Endocannabinoid_amidase"/>
</dbReference>
<feature type="active site" description="Acyl-ester intermediate" evidence="3">
    <location>
        <position position="219"/>
    </location>
</feature>
<dbReference type="PANTHER" id="PTHR45847:SF10">
    <property type="entry name" value="FATTY ACID AMIDE HYDROLASE 1"/>
    <property type="match status" value="1"/>
</dbReference>
<protein>
    <recommendedName>
        <fullName evidence="5">Amidase domain-containing protein</fullName>
    </recommendedName>
</protein>
<evidence type="ECO:0000259" key="5">
    <source>
        <dbReference type="Pfam" id="PF01425"/>
    </source>
</evidence>
<gene>
    <name evidence="6" type="ORF">PFISCL1PPCAC_6352</name>
</gene>
<feature type="active site" description="Charge relay system" evidence="3">
    <location>
        <position position="195"/>
    </location>
</feature>
<evidence type="ECO:0000256" key="3">
    <source>
        <dbReference type="PIRSR" id="PIRSR001221-1"/>
    </source>
</evidence>
<evidence type="ECO:0000313" key="7">
    <source>
        <dbReference type="Proteomes" id="UP001432322"/>
    </source>
</evidence>
<dbReference type="InterPro" id="IPR020556">
    <property type="entry name" value="Amidase_CS"/>
</dbReference>
<keyword evidence="7" id="KW-1185">Reference proteome</keyword>
<keyword evidence="2" id="KW-0378">Hydrolase</keyword>
<dbReference type="Pfam" id="PF01425">
    <property type="entry name" value="Amidase"/>
    <property type="match status" value="1"/>
</dbReference>
<dbReference type="SUPFAM" id="SSF75304">
    <property type="entry name" value="Amidase signature (AS) enzymes"/>
    <property type="match status" value="1"/>
</dbReference>
<comment type="caution">
    <text evidence="6">The sequence shown here is derived from an EMBL/GenBank/DDBJ whole genome shotgun (WGS) entry which is preliminary data.</text>
</comment>
<dbReference type="FunFam" id="3.90.1300.10:FF:000003">
    <property type="entry name" value="Amidase signature enzyme"/>
    <property type="match status" value="1"/>
</dbReference>
<dbReference type="InterPro" id="IPR023631">
    <property type="entry name" value="Amidase_dom"/>
</dbReference>
<evidence type="ECO:0000256" key="2">
    <source>
        <dbReference type="ARBA" id="ARBA00022801"/>
    </source>
</evidence>
<organism evidence="6 7">
    <name type="scientific">Pristionchus fissidentatus</name>
    <dbReference type="NCBI Taxonomy" id="1538716"/>
    <lineage>
        <taxon>Eukaryota</taxon>
        <taxon>Metazoa</taxon>
        <taxon>Ecdysozoa</taxon>
        <taxon>Nematoda</taxon>
        <taxon>Chromadorea</taxon>
        <taxon>Rhabditida</taxon>
        <taxon>Rhabditina</taxon>
        <taxon>Diplogasteromorpha</taxon>
        <taxon>Diplogasteroidea</taxon>
        <taxon>Neodiplogasteridae</taxon>
        <taxon>Pristionchus</taxon>
    </lineage>
</organism>
<feature type="active site" description="Charge relay system" evidence="3">
    <location>
        <position position="120"/>
    </location>
</feature>
<evidence type="ECO:0000256" key="4">
    <source>
        <dbReference type="SAM" id="MobiDB-lite"/>
    </source>
</evidence>
<feature type="region of interest" description="Disordered" evidence="4">
    <location>
        <begin position="1"/>
        <end position="23"/>
    </location>
</feature>
<dbReference type="AlphaFoldDB" id="A0AAV5V925"/>